<reference evidence="2 3" key="1">
    <citation type="submission" date="2019-05" db="EMBL/GenBank/DDBJ databases">
        <title>Mumia sp. nov., isolated from the intestinal contents of plateau pika (Ochotona curzoniae) in the Qinghai-Tibet plateau of China.</title>
        <authorList>
            <person name="Tian Z."/>
        </authorList>
    </citation>
    <scope>NUCLEOTIDE SEQUENCE [LARGE SCALE GENOMIC DNA]</scope>
    <source>
        <strain evidence="3">527</strain>
    </source>
</reference>
<evidence type="ECO:0008006" key="4">
    <source>
        <dbReference type="Google" id="ProtNLM"/>
    </source>
</evidence>
<evidence type="ECO:0000313" key="2">
    <source>
        <dbReference type="EMBL" id="TNC35871.1"/>
    </source>
</evidence>
<dbReference type="PROSITE" id="PS51318">
    <property type="entry name" value="TAT"/>
    <property type="match status" value="1"/>
</dbReference>
<comment type="caution">
    <text evidence="2">The sequence shown here is derived from an EMBL/GenBank/DDBJ whole genome shotgun (WGS) entry which is preliminary data.</text>
</comment>
<name>A0A5C4MFW1_9ACTN</name>
<feature type="region of interest" description="Disordered" evidence="1">
    <location>
        <begin position="98"/>
        <end position="129"/>
    </location>
</feature>
<evidence type="ECO:0000256" key="1">
    <source>
        <dbReference type="SAM" id="MobiDB-lite"/>
    </source>
</evidence>
<protein>
    <recommendedName>
        <fullName evidence="4">DUF4439 domain-containing protein</fullName>
    </recommendedName>
</protein>
<evidence type="ECO:0000313" key="3">
    <source>
        <dbReference type="Proteomes" id="UP000306740"/>
    </source>
</evidence>
<feature type="compositionally biased region" description="Pro residues" evidence="1">
    <location>
        <begin position="105"/>
        <end position="126"/>
    </location>
</feature>
<dbReference type="EMBL" id="VDFR01000143">
    <property type="protein sequence ID" value="TNC35871.1"/>
    <property type="molecule type" value="Genomic_DNA"/>
</dbReference>
<dbReference type="InterPro" id="IPR006311">
    <property type="entry name" value="TAT_signal"/>
</dbReference>
<dbReference type="AlphaFoldDB" id="A0A5C4MFW1"/>
<accession>A0A5C4MFW1</accession>
<dbReference type="Proteomes" id="UP000306740">
    <property type="component" value="Unassembled WGS sequence"/>
</dbReference>
<proteinExistence type="predicted"/>
<sequence length="186" mass="18312">MTILGAGPRRGVGRRTLLAGSGAAALLGTAGCSWLDRTPEQPAPETHPDRARLVAARDGQESLLAAVRATAAAHAGLATGLASLSARSEERLTALDTALGDDPSAAPPSPASPSSSVPPPASPSPAVPGRTAAAVTALITQTRAAEAARTTDCVAAADAGVARLLGALAAGYAQDVVTLRGQRSAV</sequence>
<dbReference type="RefSeq" id="WP_139106930.1">
    <property type="nucleotide sequence ID" value="NZ_VDFR01000143.1"/>
</dbReference>
<organism evidence="2 3">
    <name type="scientific">Mumia zhuanghuii</name>
    <dbReference type="NCBI Taxonomy" id="2585211"/>
    <lineage>
        <taxon>Bacteria</taxon>
        <taxon>Bacillati</taxon>
        <taxon>Actinomycetota</taxon>
        <taxon>Actinomycetes</taxon>
        <taxon>Propionibacteriales</taxon>
        <taxon>Nocardioidaceae</taxon>
        <taxon>Mumia</taxon>
    </lineage>
</organism>
<gene>
    <name evidence="2" type="ORF">FHE65_26685</name>
</gene>